<dbReference type="Proteomes" id="UP000579153">
    <property type="component" value="Unassembled WGS sequence"/>
</dbReference>
<evidence type="ECO:0000313" key="2">
    <source>
        <dbReference type="Proteomes" id="UP000579153"/>
    </source>
</evidence>
<gene>
    <name evidence="1" type="ORF">HD596_008570</name>
</gene>
<evidence type="ECO:0000313" key="1">
    <source>
        <dbReference type="EMBL" id="MBB5781814.1"/>
    </source>
</evidence>
<name>A0A7W9LFF2_9ACTN</name>
<dbReference type="AlphaFoldDB" id="A0A7W9LFF2"/>
<dbReference type="RefSeq" id="WP_185075041.1">
    <property type="nucleotide sequence ID" value="NZ_JACHMB010000001.1"/>
</dbReference>
<protein>
    <submittedName>
        <fullName evidence="1">Uncharacterized protein</fullName>
    </submittedName>
</protein>
<sequence>MFAMFQPSDRPFDRPYWLPWHGHGNGLSSDAWSELGDVPERRVDELLDAGIAAWAAYRPMPVRVRVRRRTPAPYRVWVDTWKHALAEDVTSRQLRRRRL</sequence>
<keyword evidence="2" id="KW-1185">Reference proteome</keyword>
<organism evidence="1 2">
    <name type="scientific">Nonomuraea jabiensis</name>
    <dbReference type="NCBI Taxonomy" id="882448"/>
    <lineage>
        <taxon>Bacteria</taxon>
        <taxon>Bacillati</taxon>
        <taxon>Actinomycetota</taxon>
        <taxon>Actinomycetes</taxon>
        <taxon>Streptosporangiales</taxon>
        <taxon>Streptosporangiaceae</taxon>
        <taxon>Nonomuraea</taxon>
    </lineage>
</organism>
<dbReference type="EMBL" id="JACHMB010000001">
    <property type="protein sequence ID" value="MBB5781814.1"/>
    <property type="molecule type" value="Genomic_DNA"/>
</dbReference>
<accession>A0A7W9LFF2</accession>
<reference evidence="1 2" key="1">
    <citation type="submission" date="2020-08" db="EMBL/GenBank/DDBJ databases">
        <title>Sequencing the genomes of 1000 actinobacteria strains.</title>
        <authorList>
            <person name="Klenk H.-P."/>
        </authorList>
    </citation>
    <scope>NUCLEOTIDE SEQUENCE [LARGE SCALE GENOMIC DNA]</scope>
    <source>
        <strain evidence="1 2">DSM 45507</strain>
    </source>
</reference>
<comment type="caution">
    <text evidence="1">The sequence shown here is derived from an EMBL/GenBank/DDBJ whole genome shotgun (WGS) entry which is preliminary data.</text>
</comment>
<proteinExistence type="predicted"/>